<dbReference type="Gene3D" id="3.40.50.12390">
    <property type="match status" value="1"/>
</dbReference>
<dbReference type="InterPro" id="IPR004859">
    <property type="entry name" value="Xrn1_N"/>
</dbReference>
<proteinExistence type="predicted"/>
<feature type="coiled-coil region" evidence="1">
    <location>
        <begin position="110"/>
        <end position="137"/>
    </location>
</feature>
<evidence type="ECO:0000313" key="3">
    <source>
        <dbReference type="EMBL" id="GAB1226697.1"/>
    </source>
</evidence>
<gene>
    <name evidence="3" type="ORF">ENUP19_0302G0008</name>
</gene>
<evidence type="ECO:0000259" key="2">
    <source>
        <dbReference type="Pfam" id="PF03159"/>
    </source>
</evidence>
<comment type="caution">
    <text evidence="3">The sequence shown here is derived from an EMBL/GenBank/DDBJ whole genome shotgun (WGS) entry which is preliminary data.</text>
</comment>
<evidence type="ECO:0000256" key="1">
    <source>
        <dbReference type="SAM" id="Coils"/>
    </source>
</evidence>
<dbReference type="PANTHER" id="PTHR12341:SF41">
    <property type="entry name" value="5'-3' EXORIBONUCLEASE 2"/>
    <property type="match status" value="1"/>
</dbReference>
<dbReference type="Pfam" id="PF03159">
    <property type="entry name" value="XRN_N"/>
    <property type="match status" value="1"/>
</dbReference>
<dbReference type="Proteomes" id="UP001628156">
    <property type="component" value="Unassembled WGS sequence"/>
</dbReference>
<evidence type="ECO:0000313" key="4">
    <source>
        <dbReference type="Proteomes" id="UP001628156"/>
    </source>
</evidence>
<dbReference type="EMBL" id="BAAFRS010000302">
    <property type="protein sequence ID" value="GAB1226697.1"/>
    <property type="molecule type" value="Genomic_DNA"/>
</dbReference>
<reference evidence="3 4" key="1">
    <citation type="journal article" date="2019" name="PLoS Negl. Trop. Dis.">
        <title>Whole genome sequencing of Entamoeba nuttalli reveals mammalian host-related molecular signatures and a novel octapeptide-repeat surface protein.</title>
        <authorList>
            <person name="Tanaka M."/>
            <person name="Makiuchi T."/>
            <person name="Komiyama T."/>
            <person name="Shiina T."/>
            <person name="Osaki K."/>
            <person name="Tachibana H."/>
        </authorList>
    </citation>
    <scope>NUCLEOTIDE SEQUENCE [LARGE SCALE GENOMIC DNA]</scope>
    <source>
        <strain evidence="3 4">P19-061405</strain>
    </source>
</reference>
<protein>
    <recommendedName>
        <fullName evidence="2">Xrn1 N-terminal domain-containing protein</fullName>
    </recommendedName>
</protein>
<organism evidence="3 4">
    <name type="scientific">Entamoeba nuttalli</name>
    <dbReference type="NCBI Taxonomy" id="412467"/>
    <lineage>
        <taxon>Eukaryota</taxon>
        <taxon>Amoebozoa</taxon>
        <taxon>Evosea</taxon>
        <taxon>Archamoebae</taxon>
        <taxon>Mastigamoebida</taxon>
        <taxon>Entamoebidae</taxon>
        <taxon>Entamoeba</taxon>
    </lineage>
</organism>
<dbReference type="InterPro" id="IPR027073">
    <property type="entry name" value="5_3_exoribonuclease"/>
</dbReference>
<feature type="domain" description="Xrn1 N-terminal" evidence="2">
    <location>
        <begin position="1"/>
        <end position="131"/>
    </location>
</feature>
<accession>A0ABQ0DV89</accession>
<keyword evidence="1" id="KW-0175">Coiled coil</keyword>
<name>A0ABQ0DV89_9EUKA</name>
<sequence>MGVPSFFRWLKQRFPKIIVDCKPSSQEKYGDLNEPNASGVEYDNFYIDMNGLIHPCFHPQDRQSPEKIEDMMVLLTRYLDYIIDIVRPRKLLYLAVDGVAPRAKMNQQRSRRFKSAKDAENAELRQAEDNKKRLMNGLPEVPYVKTIRFELYYSWYRIYVSSF</sequence>
<dbReference type="PANTHER" id="PTHR12341">
    <property type="entry name" value="5'-&gt;3' EXORIBONUCLEASE"/>
    <property type="match status" value="1"/>
</dbReference>
<keyword evidence="4" id="KW-1185">Reference proteome</keyword>